<dbReference type="Pfam" id="PF00571">
    <property type="entry name" value="CBS"/>
    <property type="match status" value="2"/>
</dbReference>
<keyword evidence="1" id="KW-0129">CBS domain</keyword>
<dbReference type="Proteomes" id="UP000199337">
    <property type="component" value="Unassembled WGS sequence"/>
</dbReference>
<reference evidence="4" key="1">
    <citation type="submission" date="2016-10" db="EMBL/GenBank/DDBJ databases">
        <authorList>
            <person name="Varghese N."/>
            <person name="Submissions S."/>
        </authorList>
    </citation>
    <scope>NUCLEOTIDE SEQUENCE [LARGE SCALE GENOMIC DNA]</scope>
    <source>
        <strain evidence="4">DSM 17038</strain>
    </source>
</reference>
<gene>
    <name evidence="3" type="ORF">SAMN05660649_01210</name>
</gene>
<dbReference type="Gene3D" id="3.10.580.10">
    <property type="entry name" value="CBS-domain"/>
    <property type="match status" value="1"/>
</dbReference>
<dbReference type="PROSITE" id="PS51371">
    <property type="entry name" value="CBS"/>
    <property type="match status" value="1"/>
</dbReference>
<dbReference type="InterPro" id="IPR046342">
    <property type="entry name" value="CBS_dom_sf"/>
</dbReference>
<dbReference type="SUPFAM" id="SSF54631">
    <property type="entry name" value="CBS-domain pair"/>
    <property type="match status" value="1"/>
</dbReference>
<dbReference type="RefSeq" id="WP_092469683.1">
    <property type="nucleotide sequence ID" value="NZ_FOOX01000003.1"/>
</dbReference>
<name>A0A1I2QMI5_9FIRM</name>
<accession>A0A1I2QMI5</accession>
<keyword evidence="4" id="KW-1185">Reference proteome</keyword>
<sequence>MEKTYENKVKDIMIPIYDYPTVSGEATLKDVLRIIMNSYHFQGKPRTGRSCVFVVENFELVGIFGIPELLAAIEPQYIKGSVKSVKGYTLWATTDIAFFWDGLLTERCQEIVCDNVKDFMKPIENYVDINDTLLKAAYSMVKNKADTVAVKDKKRLVGMIHSVDIFREIIRIVFQDDSTTISSKIINSAWDGNITFKQPPA</sequence>
<dbReference type="EMBL" id="FOOX01000003">
    <property type="protein sequence ID" value="SFG26886.1"/>
    <property type="molecule type" value="Genomic_DNA"/>
</dbReference>
<organism evidence="3 4">
    <name type="scientific">Desulfotruncus arcticus DSM 17038</name>
    <dbReference type="NCBI Taxonomy" id="1121424"/>
    <lineage>
        <taxon>Bacteria</taxon>
        <taxon>Bacillati</taxon>
        <taxon>Bacillota</taxon>
        <taxon>Clostridia</taxon>
        <taxon>Eubacteriales</taxon>
        <taxon>Desulfallaceae</taxon>
        <taxon>Desulfotruncus</taxon>
    </lineage>
</organism>
<dbReference type="InterPro" id="IPR000644">
    <property type="entry name" value="CBS_dom"/>
</dbReference>
<evidence type="ECO:0000313" key="4">
    <source>
        <dbReference type="Proteomes" id="UP000199337"/>
    </source>
</evidence>
<protein>
    <submittedName>
        <fullName evidence="3">CBS domain-containing protein</fullName>
    </submittedName>
</protein>
<dbReference type="OrthoDB" id="1806071at2"/>
<dbReference type="STRING" id="341036.SAMN05660649_01210"/>
<evidence type="ECO:0000259" key="2">
    <source>
        <dbReference type="PROSITE" id="PS51371"/>
    </source>
</evidence>
<evidence type="ECO:0000313" key="3">
    <source>
        <dbReference type="EMBL" id="SFG26886.1"/>
    </source>
</evidence>
<evidence type="ECO:0000256" key="1">
    <source>
        <dbReference type="PROSITE-ProRule" id="PRU00703"/>
    </source>
</evidence>
<proteinExistence type="predicted"/>
<dbReference type="AlphaFoldDB" id="A0A1I2QMI5"/>
<feature type="domain" description="CBS" evidence="2">
    <location>
        <begin position="13"/>
        <end position="84"/>
    </location>
</feature>